<evidence type="ECO:0000313" key="1">
    <source>
        <dbReference type="EMBL" id="KKL93513.1"/>
    </source>
</evidence>
<comment type="caution">
    <text evidence="1">The sequence shown here is derived from an EMBL/GenBank/DDBJ whole genome shotgun (WGS) entry which is preliminary data.</text>
</comment>
<sequence length="177" mass="20229">MRWLLIIPISLLVALPAYCQPTFTELLDEAATQYREGNYLSAKSLMMKATANLNKKAADQLEKGEIPFLLFREELSELMDAQFKEWRTNFLSKEVIWQGWVEDVKKEWYGSYTVRLEMDGPEVEVNGYDVSLVLSSNQKELALNLEKGAEVKFKGNISDISKSSGRILVIVKNVELM</sequence>
<name>A0A0F9G4B3_9ZZZZ</name>
<dbReference type="AlphaFoldDB" id="A0A0F9G4B3"/>
<accession>A0A0F9G4B3</accession>
<proteinExistence type="predicted"/>
<organism evidence="1">
    <name type="scientific">marine sediment metagenome</name>
    <dbReference type="NCBI Taxonomy" id="412755"/>
    <lineage>
        <taxon>unclassified sequences</taxon>
        <taxon>metagenomes</taxon>
        <taxon>ecological metagenomes</taxon>
    </lineage>
</organism>
<protein>
    <submittedName>
        <fullName evidence="1">Uncharacterized protein</fullName>
    </submittedName>
</protein>
<reference evidence="1" key="1">
    <citation type="journal article" date="2015" name="Nature">
        <title>Complex archaea that bridge the gap between prokaryotes and eukaryotes.</title>
        <authorList>
            <person name="Spang A."/>
            <person name="Saw J.H."/>
            <person name="Jorgensen S.L."/>
            <person name="Zaremba-Niedzwiedzka K."/>
            <person name="Martijn J."/>
            <person name="Lind A.E."/>
            <person name="van Eijk R."/>
            <person name="Schleper C."/>
            <person name="Guy L."/>
            <person name="Ettema T.J."/>
        </authorList>
    </citation>
    <scope>NUCLEOTIDE SEQUENCE</scope>
</reference>
<dbReference type="EMBL" id="LAZR01019167">
    <property type="protein sequence ID" value="KKL93513.1"/>
    <property type="molecule type" value="Genomic_DNA"/>
</dbReference>
<gene>
    <name evidence="1" type="ORF">LCGC14_1873930</name>
</gene>